<sequence length="151" mass="16218">MRGRRGTKPPLNNRTVPLASVAEGTETCGREGGAGAATDGSGSAGAVPMVASTPFPSPSGSIVRTLSTDEPCRRRWGTLEQAMWPVCRRGNGHKLRGKSGWGVQLGRWRPRLHLHPSRSKQPPAKSSQGTKRLVRYWGGAIGCMPSYLLFP</sequence>
<accession>A0A0G4GW29</accession>
<reference evidence="2" key="1">
    <citation type="submission" date="2014-11" db="EMBL/GenBank/DDBJ databases">
        <authorList>
            <person name="Otto D Thomas"/>
            <person name="Naeem Raeece"/>
        </authorList>
    </citation>
    <scope>NUCLEOTIDE SEQUENCE</scope>
</reference>
<proteinExistence type="predicted"/>
<evidence type="ECO:0000313" key="2">
    <source>
        <dbReference type="EMBL" id="CEM35166.1"/>
    </source>
</evidence>
<dbReference type="AlphaFoldDB" id="A0A0G4GW29"/>
<feature type="region of interest" description="Disordered" evidence="1">
    <location>
        <begin position="26"/>
        <end position="66"/>
    </location>
</feature>
<gene>
    <name evidence="2" type="ORF">Cvel_5301</name>
</gene>
<organism evidence="2">
    <name type="scientific">Chromera velia CCMP2878</name>
    <dbReference type="NCBI Taxonomy" id="1169474"/>
    <lineage>
        <taxon>Eukaryota</taxon>
        <taxon>Sar</taxon>
        <taxon>Alveolata</taxon>
        <taxon>Colpodellida</taxon>
        <taxon>Chromeraceae</taxon>
        <taxon>Chromera</taxon>
    </lineage>
</organism>
<protein>
    <submittedName>
        <fullName evidence="2">Uncharacterized protein</fullName>
    </submittedName>
</protein>
<name>A0A0G4GW29_9ALVE</name>
<dbReference type="EMBL" id="CDMZ01001613">
    <property type="protein sequence ID" value="CEM35166.1"/>
    <property type="molecule type" value="Genomic_DNA"/>
</dbReference>
<dbReference type="VEuPathDB" id="CryptoDB:Cvel_5301"/>
<feature type="compositionally biased region" description="Low complexity" evidence="1">
    <location>
        <begin position="36"/>
        <end position="46"/>
    </location>
</feature>
<evidence type="ECO:0000256" key="1">
    <source>
        <dbReference type="SAM" id="MobiDB-lite"/>
    </source>
</evidence>